<evidence type="ECO:0000256" key="9">
    <source>
        <dbReference type="RuleBase" id="RU003357"/>
    </source>
</evidence>
<sequence length="878" mass="97058">MNRYEACGRNRLFVVISGVLALAAAGPGFADEAAAGMDASVNTLDAVQVTADYGYQPVDVKQGAPTIVDSVTYDDIEAPTGDNSIASMLVQVPGVSFEGDGDEPRYITIRGISADLNVTTLDGLALATLGENGSGSRRVNLQLVPSDIAERVDVFKAFTAEQDSAAIGGAVDIVSRSAFATPGPYFMIDGYGIYSSFEGPAGENSGGATKSHWGKGLKTAFADRFGADGQFGVVFTARYQDRVRNSSKIWSDARTYFNEAGQTIAGPDPALGWDGTNSLTKLAWGDYSNVITNKGASLKLEWRPREDIDTFAMGYLYNRRESSTMNSTNLLGDARDFPQRDRDTGTVAVDYIQSVVRYNQWDRTASGLIGGLDWRLDEVSGLSLRAGYTRESYQDTQPYLQTRTTPDGQYFSYRMSELPELTGYTGDLFSNRYVLRSAEMTYTRAKQNVLDLRADYAYNAGPGAMGFGFKTGLRWSRMRMGKDVDSERRVTGSDATGYMYDPGYSHHGSNGLVVPWPDYDYFYGRVYPGLAIDAAATRQHSTISDYAYEEEIANAYLSLHYATEATHYILGLRYDDVGFDGRTPLTLDGTLTDQVVHPHGGDESWLPSFNVVHDFNRDWKLRASASRTIGRPTPGHLAQAESRTCGDETTGCSITRGNPELKPRRADNYDLALERYFGGSALIALTAFRKDIADDIFTLTTDVERDGVVDRVRQPMNAETSTIQGLELALVNRAFAFHPNLGASFNLSRLDGGMNYVTDSGARGIDRMLYQPDWMANLTVSYRIPAIDGTVRLSVNHQDDYLTSIGSRPWDDKYVNEMTTMDLSFWHKVGDRWTFKYEIDNLLDAHPEWYHARDIGGTISQRDEYGQGVYFHAIYSLD</sequence>
<keyword evidence="4 8" id="KW-0812">Transmembrane</keyword>
<dbReference type="InterPro" id="IPR010104">
    <property type="entry name" value="TonB_rcpt_bac"/>
</dbReference>
<dbReference type="SUPFAM" id="SSF56935">
    <property type="entry name" value="Porins"/>
    <property type="match status" value="1"/>
</dbReference>
<evidence type="ECO:0000256" key="5">
    <source>
        <dbReference type="ARBA" id="ARBA00023077"/>
    </source>
</evidence>
<comment type="similarity">
    <text evidence="8 9">Belongs to the TonB-dependent receptor family.</text>
</comment>
<dbReference type="Pfam" id="PF07715">
    <property type="entry name" value="Plug"/>
    <property type="match status" value="1"/>
</dbReference>
<dbReference type="InterPro" id="IPR000531">
    <property type="entry name" value="Beta-barrel_TonB"/>
</dbReference>
<evidence type="ECO:0000259" key="12">
    <source>
        <dbReference type="Pfam" id="PF07715"/>
    </source>
</evidence>
<keyword evidence="5 9" id="KW-0798">TonB box</keyword>
<proteinExistence type="inferred from homology"/>
<feature type="domain" description="TonB-dependent receptor plug" evidence="12">
    <location>
        <begin position="61"/>
        <end position="170"/>
    </location>
</feature>
<evidence type="ECO:0000256" key="4">
    <source>
        <dbReference type="ARBA" id="ARBA00022692"/>
    </source>
</evidence>
<organism evidence="13 14">
    <name type="scientific">Vulcaniibacterium tengchongense</name>
    <dbReference type="NCBI Taxonomy" id="1273429"/>
    <lineage>
        <taxon>Bacteria</taxon>
        <taxon>Pseudomonadati</taxon>
        <taxon>Pseudomonadota</taxon>
        <taxon>Gammaproteobacteria</taxon>
        <taxon>Lysobacterales</taxon>
        <taxon>Lysobacteraceae</taxon>
        <taxon>Vulcaniibacterium</taxon>
    </lineage>
</organism>
<comment type="subcellular location">
    <subcellularLocation>
        <location evidence="1 8">Cell outer membrane</location>
        <topology evidence="1 8">Multi-pass membrane protein</topology>
    </subcellularLocation>
</comment>
<keyword evidence="2 8" id="KW-0813">Transport</keyword>
<dbReference type="Proteomes" id="UP000269708">
    <property type="component" value="Unassembled WGS sequence"/>
</dbReference>
<accession>A0A3N4VDY5</accession>
<keyword evidence="3 8" id="KW-1134">Transmembrane beta strand</keyword>
<dbReference type="PANTHER" id="PTHR40980:SF4">
    <property type="entry name" value="TONB-DEPENDENT RECEPTOR-LIKE BETA-BARREL DOMAIN-CONTAINING PROTEIN"/>
    <property type="match status" value="1"/>
</dbReference>
<dbReference type="InterPro" id="IPR039426">
    <property type="entry name" value="TonB-dep_rcpt-like"/>
</dbReference>
<keyword evidence="14" id="KW-1185">Reference proteome</keyword>
<comment type="caution">
    <text evidence="13">The sequence shown here is derived from an EMBL/GenBank/DDBJ whole genome shotgun (WGS) entry which is preliminary data.</text>
</comment>
<dbReference type="EMBL" id="RKQN01000002">
    <property type="protein sequence ID" value="RPE79705.1"/>
    <property type="molecule type" value="Genomic_DNA"/>
</dbReference>
<keyword evidence="13" id="KW-0675">Receptor</keyword>
<feature type="domain" description="TonB-dependent receptor-like beta-barrel" evidence="11">
    <location>
        <begin position="392"/>
        <end position="842"/>
    </location>
</feature>
<reference evidence="13 14" key="1">
    <citation type="submission" date="2018-11" db="EMBL/GenBank/DDBJ databases">
        <title>Genomic Encyclopedia of Type Strains, Phase IV (KMG-IV): sequencing the most valuable type-strain genomes for metagenomic binning, comparative biology and taxonomic classification.</title>
        <authorList>
            <person name="Goeker M."/>
        </authorList>
    </citation>
    <scope>NUCLEOTIDE SEQUENCE [LARGE SCALE GENOMIC DNA]</scope>
    <source>
        <strain evidence="13 14">DSM 25623</strain>
    </source>
</reference>
<dbReference type="Gene3D" id="2.40.170.20">
    <property type="entry name" value="TonB-dependent receptor, beta-barrel domain"/>
    <property type="match status" value="1"/>
</dbReference>
<dbReference type="Pfam" id="PF00593">
    <property type="entry name" value="TonB_dep_Rec_b-barrel"/>
    <property type="match status" value="1"/>
</dbReference>
<keyword evidence="6 8" id="KW-0472">Membrane</keyword>
<name>A0A3N4VDY5_9GAMM</name>
<evidence type="ECO:0000259" key="11">
    <source>
        <dbReference type="Pfam" id="PF00593"/>
    </source>
</evidence>
<evidence type="ECO:0000313" key="14">
    <source>
        <dbReference type="Proteomes" id="UP000269708"/>
    </source>
</evidence>
<protein>
    <submittedName>
        <fullName evidence="13">TonB-dependent receptor</fullName>
    </submittedName>
</protein>
<evidence type="ECO:0000256" key="6">
    <source>
        <dbReference type="ARBA" id="ARBA00023136"/>
    </source>
</evidence>
<gene>
    <name evidence="13" type="ORF">EDC50_1529</name>
</gene>
<dbReference type="InterPro" id="IPR036942">
    <property type="entry name" value="Beta-barrel_TonB_sf"/>
</dbReference>
<dbReference type="AlphaFoldDB" id="A0A3N4VDY5"/>
<dbReference type="PROSITE" id="PS52016">
    <property type="entry name" value="TONB_DEPENDENT_REC_3"/>
    <property type="match status" value="1"/>
</dbReference>
<keyword evidence="7 8" id="KW-0998">Cell outer membrane</keyword>
<dbReference type="Gene3D" id="2.170.130.10">
    <property type="entry name" value="TonB-dependent receptor, plug domain"/>
    <property type="match status" value="1"/>
</dbReference>
<evidence type="ECO:0000256" key="1">
    <source>
        <dbReference type="ARBA" id="ARBA00004571"/>
    </source>
</evidence>
<evidence type="ECO:0000256" key="7">
    <source>
        <dbReference type="ARBA" id="ARBA00023237"/>
    </source>
</evidence>
<dbReference type="GO" id="GO:0009279">
    <property type="term" value="C:cell outer membrane"/>
    <property type="evidence" value="ECO:0007669"/>
    <property type="project" value="UniProtKB-SubCell"/>
</dbReference>
<keyword evidence="10" id="KW-0732">Signal</keyword>
<feature type="chain" id="PRO_5018296568" evidence="10">
    <location>
        <begin position="31"/>
        <end position="878"/>
    </location>
</feature>
<evidence type="ECO:0000313" key="13">
    <source>
        <dbReference type="EMBL" id="RPE79705.1"/>
    </source>
</evidence>
<feature type="signal peptide" evidence="10">
    <location>
        <begin position="1"/>
        <end position="30"/>
    </location>
</feature>
<evidence type="ECO:0000256" key="2">
    <source>
        <dbReference type="ARBA" id="ARBA00022448"/>
    </source>
</evidence>
<dbReference type="PANTHER" id="PTHR40980">
    <property type="entry name" value="PLUG DOMAIN-CONTAINING PROTEIN"/>
    <property type="match status" value="1"/>
</dbReference>
<evidence type="ECO:0000256" key="3">
    <source>
        <dbReference type="ARBA" id="ARBA00022452"/>
    </source>
</evidence>
<dbReference type="NCBIfam" id="TIGR01782">
    <property type="entry name" value="TonB-Xanth-Caul"/>
    <property type="match status" value="1"/>
</dbReference>
<evidence type="ECO:0000256" key="10">
    <source>
        <dbReference type="SAM" id="SignalP"/>
    </source>
</evidence>
<dbReference type="InterPro" id="IPR012910">
    <property type="entry name" value="Plug_dom"/>
</dbReference>
<dbReference type="InterPro" id="IPR037066">
    <property type="entry name" value="Plug_dom_sf"/>
</dbReference>
<evidence type="ECO:0000256" key="8">
    <source>
        <dbReference type="PROSITE-ProRule" id="PRU01360"/>
    </source>
</evidence>